<keyword evidence="3" id="KW-1185">Reference proteome</keyword>
<proteinExistence type="predicted"/>
<sequence length="91" mass="10246">MLREAMAKAALADRMERYARQLAIVFEGVPTNQEASNLTWKGPAADDFTARANRLKQETRELEQACVATARNLRRRADQLREAAANSPDAW</sequence>
<evidence type="ECO:0000313" key="3">
    <source>
        <dbReference type="Proteomes" id="UP001144036"/>
    </source>
</evidence>
<protein>
    <recommendedName>
        <fullName evidence="4">PE domain-containing protein</fullName>
    </recommendedName>
</protein>
<feature type="coiled-coil region" evidence="1">
    <location>
        <begin position="45"/>
        <end position="72"/>
    </location>
</feature>
<dbReference type="SUPFAM" id="SSF140453">
    <property type="entry name" value="EsxAB dimer-like"/>
    <property type="match status" value="1"/>
</dbReference>
<evidence type="ECO:0008006" key="4">
    <source>
        <dbReference type="Google" id="ProtNLM"/>
    </source>
</evidence>
<dbReference type="EMBL" id="JAPNNL010000044">
    <property type="protein sequence ID" value="MDA0634516.1"/>
    <property type="molecule type" value="Genomic_DNA"/>
</dbReference>
<dbReference type="Gene3D" id="1.10.287.1060">
    <property type="entry name" value="ESAT-6-like"/>
    <property type="match status" value="1"/>
</dbReference>
<gene>
    <name evidence="2" type="ORF">OUY22_13915</name>
</gene>
<comment type="caution">
    <text evidence="2">The sequence shown here is derived from an EMBL/GenBank/DDBJ whole genome shotgun (WGS) entry which is preliminary data.</text>
</comment>
<evidence type="ECO:0000256" key="1">
    <source>
        <dbReference type="SAM" id="Coils"/>
    </source>
</evidence>
<dbReference type="RefSeq" id="WP_270155327.1">
    <property type="nucleotide sequence ID" value="NZ_JAPNNL010000044.1"/>
</dbReference>
<name>A0ABT4SBD6_9ACTN</name>
<organism evidence="2 3">
    <name type="scientific">Nonomuraea corallina</name>
    <dbReference type="NCBI Taxonomy" id="2989783"/>
    <lineage>
        <taxon>Bacteria</taxon>
        <taxon>Bacillati</taxon>
        <taxon>Actinomycetota</taxon>
        <taxon>Actinomycetes</taxon>
        <taxon>Streptosporangiales</taxon>
        <taxon>Streptosporangiaceae</taxon>
        <taxon>Nonomuraea</taxon>
    </lineage>
</organism>
<evidence type="ECO:0000313" key="2">
    <source>
        <dbReference type="EMBL" id="MDA0634516.1"/>
    </source>
</evidence>
<accession>A0ABT4SBD6</accession>
<dbReference type="InterPro" id="IPR036689">
    <property type="entry name" value="ESAT-6-like_sf"/>
</dbReference>
<dbReference type="Proteomes" id="UP001144036">
    <property type="component" value="Unassembled WGS sequence"/>
</dbReference>
<keyword evidence="1" id="KW-0175">Coiled coil</keyword>
<reference evidence="2" key="1">
    <citation type="submission" date="2022-11" db="EMBL/GenBank/DDBJ databases">
        <title>Nonomuraea corallina sp. nov., a new species of the genus Nonomuraea isolated from sea side sediment in Thai sea.</title>
        <authorList>
            <person name="Ngamcharungchit C."/>
            <person name="Matsumoto A."/>
            <person name="Suriyachadkun C."/>
            <person name="Panbangred W."/>
            <person name="Inahashi Y."/>
            <person name="Intra B."/>
        </authorList>
    </citation>
    <scope>NUCLEOTIDE SEQUENCE</scope>
    <source>
        <strain evidence="2">MCN248</strain>
    </source>
</reference>